<keyword evidence="3" id="KW-1185">Reference proteome</keyword>
<evidence type="ECO:0000313" key="3">
    <source>
        <dbReference type="Proteomes" id="UP001210925"/>
    </source>
</evidence>
<feature type="compositionally biased region" description="Polar residues" evidence="1">
    <location>
        <begin position="86"/>
        <end position="95"/>
    </location>
</feature>
<name>A0AAD5Y4D3_9FUNG</name>
<sequence length="230" mass="25717">MMVNEVYRDLMLMRDYDQRKIEIQRRALERYQKFIESTDKLEQLVKQNKVVLQDDYIVETVETEDLKDFDDIAKFINKDATEKQVNRNSSANNETMDIDGLGSAGDSVELSDDEPNFEFGEQPPKKIVSKMNIKFVALAALVYSQSKGGQNQSNAPSQQSATQAQPNQTQSGSQPTQTNLAPPVVIHAPKVTFAQTTMTTNGLAVPTGDYPTSSAEIMQSSLWSLFLLLL</sequence>
<gene>
    <name evidence="2" type="ORF">HK103_003972</name>
</gene>
<evidence type="ECO:0000313" key="2">
    <source>
        <dbReference type="EMBL" id="KAJ3258154.1"/>
    </source>
</evidence>
<feature type="region of interest" description="Disordered" evidence="1">
    <location>
        <begin position="147"/>
        <end position="180"/>
    </location>
</feature>
<feature type="region of interest" description="Disordered" evidence="1">
    <location>
        <begin position="82"/>
        <end position="123"/>
    </location>
</feature>
<accession>A0AAD5Y4D3</accession>
<feature type="compositionally biased region" description="Low complexity" evidence="1">
    <location>
        <begin position="150"/>
        <end position="171"/>
    </location>
</feature>
<reference evidence="2" key="1">
    <citation type="submission" date="2020-05" db="EMBL/GenBank/DDBJ databases">
        <title>Phylogenomic resolution of chytrid fungi.</title>
        <authorList>
            <person name="Stajich J.E."/>
            <person name="Amses K."/>
            <person name="Simmons R."/>
            <person name="Seto K."/>
            <person name="Myers J."/>
            <person name="Bonds A."/>
            <person name="Quandt C.A."/>
            <person name="Barry K."/>
            <person name="Liu P."/>
            <person name="Grigoriev I."/>
            <person name="Longcore J.E."/>
            <person name="James T.Y."/>
        </authorList>
    </citation>
    <scope>NUCLEOTIDE SEQUENCE</scope>
    <source>
        <strain evidence="2">PLAUS21</strain>
    </source>
</reference>
<dbReference type="EMBL" id="JADGKB010000030">
    <property type="protein sequence ID" value="KAJ3258154.1"/>
    <property type="molecule type" value="Genomic_DNA"/>
</dbReference>
<dbReference type="AlphaFoldDB" id="A0AAD5Y4D3"/>
<protein>
    <submittedName>
        <fullName evidence="2">Uncharacterized protein</fullName>
    </submittedName>
</protein>
<dbReference type="Proteomes" id="UP001210925">
    <property type="component" value="Unassembled WGS sequence"/>
</dbReference>
<organism evidence="2 3">
    <name type="scientific">Boothiomyces macroporosus</name>
    <dbReference type="NCBI Taxonomy" id="261099"/>
    <lineage>
        <taxon>Eukaryota</taxon>
        <taxon>Fungi</taxon>
        <taxon>Fungi incertae sedis</taxon>
        <taxon>Chytridiomycota</taxon>
        <taxon>Chytridiomycota incertae sedis</taxon>
        <taxon>Chytridiomycetes</taxon>
        <taxon>Rhizophydiales</taxon>
        <taxon>Terramycetaceae</taxon>
        <taxon>Boothiomyces</taxon>
    </lineage>
</organism>
<proteinExistence type="predicted"/>
<comment type="caution">
    <text evidence="2">The sequence shown here is derived from an EMBL/GenBank/DDBJ whole genome shotgun (WGS) entry which is preliminary data.</text>
</comment>
<evidence type="ECO:0000256" key="1">
    <source>
        <dbReference type="SAM" id="MobiDB-lite"/>
    </source>
</evidence>